<dbReference type="EMBL" id="PKIZ01000013">
    <property type="protein sequence ID" value="PKZ41423.1"/>
    <property type="molecule type" value="Genomic_DNA"/>
</dbReference>
<keyword evidence="4 6" id="KW-0805">Transcription regulation</keyword>
<dbReference type="InterPro" id="IPR011605">
    <property type="entry name" value="NusB_fam"/>
</dbReference>
<organism evidence="8 9">
    <name type="scientific">Kytococcus schroeteri</name>
    <dbReference type="NCBI Taxonomy" id="138300"/>
    <lineage>
        <taxon>Bacteria</taxon>
        <taxon>Bacillati</taxon>
        <taxon>Actinomycetota</taxon>
        <taxon>Actinomycetes</taxon>
        <taxon>Micrococcales</taxon>
        <taxon>Kytococcaceae</taxon>
        <taxon>Kytococcus</taxon>
    </lineage>
</organism>
<dbReference type="InterPro" id="IPR006027">
    <property type="entry name" value="NusB_RsmB_TIM44"/>
</dbReference>
<evidence type="ECO:0000256" key="2">
    <source>
        <dbReference type="ARBA" id="ARBA00022814"/>
    </source>
</evidence>
<gene>
    <name evidence="6" type="primary">nusB</name>
    <name evidence="8" type="ORF">CYJ76_07635</name>
</gene>
<dbReference type="HAMAP" id="MF_00073">
    <property type="entry name" value="NusB"/>
    <property type="match status" value="1"/>
</dbReference>
<keyword evidence="9" id="KW-1185">Reference proteome</keyword>
<proteinExistence type="inferred from homology"/>
<accession>A0A2I1P9X0</accession>
<dbReference type="GO" id="GO:0003723">
    <property type="term" value="F:RNA binding"/>
    <property type="evidence" value="ECO:0007669"/>
    <property type="project" value="UniProtKB-UniRule"/>
</dbReference>
<evidence type="ECO:0000313" key="9">
    <source>
        <dbReference type="Proteomes" id="UP000234206"/>
    </source>
</evidence>
<evidence type="ECO:0000256" key="4">
    <source>
        <dbReference type="ARBA" id="ARBA00023015"/>
    </source>
</evidence>
<keyword evidence="5 6" id="KW-0804">Transcription</keyword>
<dbReference type="PANTHER" id="PTHR11078:SF3">
    <property type="entry name" value="ANTITERMINATION NUSB DOMAIN-CONTAINING PROTEIN"/>
    <property type="match status" value="1"/>
</dbReference>
<feature type="domain" description="NusB/RsmB/TIM44" evidence="7">
    <location>
        <begin position="6"/>
        <end position="130"/>
    </location>
</feature>
<evidence type="ECO:0000256" key="5">
    <source>
        <dbReference type="ARBA" id="ARBA00023163"/>
    </source>
</evidence>
<dbReference type="Proteomes" id="UP000234206">
    <property type="component" value="Unassembled WGS sequence"/>
</dbReference>
<evidence type="ECO:0000256" key="1">
    <source>
        <dbReference type="ARBA" id="ARBA00005952"/>
    </source>
</evidence>
<reference evidence="8 9" key="1">
    <citation type="submission" date="2017-12" db="EMBL/GenBank/DDBJ databases">
        <title>Phylogenetic diversity of female urinary microbiome.</title>
        <authorList>
            <person name="Thomas-White K."/>
            <person name="Wolfe A.J."/>
        </authorList>
    </citation>
    <scope>NUCLEOTIDE SEQUENCE [LARGE SCALE GENOMIC DNA]</scope>
    <source>
        <strain evidence="8 9">UMB1298</strain>
    </source>
</reference>
<dbReference type="SUPFAM" id="SSF48013">
    <property type="entry name" value="NusB-like"/>
    <property type="match status" value="1"/>
</dbReference>
<keyword evidence="2 6" id="KW-0889">Transcription antitermination</keyword>
<dbReference type="AlphaFoldDB" id="A0A2I1P9X0"/>
<dbReference type="OrthoDB" id="3528057at2"/>
<dbReference type="PANTHER" id="PTHR11078">
    <property type="entry name" value="N UTILIZATION SUBSTANCE PROTEIN B-RELATED"/>
    <property type="match status" value="1"/>
</dbReference>
<evidence type="ECO:0000259" key="7">
    <source>
        <dbReference type="Pfam" id="PF01029"/>
    </source>
</evidence>
<dbReference type="GO" id="GO:0031564">
    <property type="term" value="P:transcription antitermination"/>
    <property type="evidence" value="ECO:0007669"/>
    <property type="project" value="UniProtKB-KW"/>
</dbReference>
<evidence type="ECO:0000313" key="8">
    <source>
        <dbReference type="EMBL" id="PKZ41423.1"/>
    </source>
</evidence>
<dbReference type="Pfam" id="PF01029">
    <property type="entry name" value="NusB"/>
    <property type="match status" value="1"/>
</dbReference>
<dbReference type="NCBIfam" id="TIGR01951">
    <property type="entry name" value="nusB"/>
    <property type="match status" value="1"/>
</dbReference>
<comment type="similarity">
    <text evidence="1 6">Belongs to the NusB family.</text>
</comment>
<dbReference type="GO" id="GO:0006353">
    <property type="term" value="P:DNA-templated transcription termination"/>
    <property type="evidence" value="ECO:0007669"/>
    <property type="project" value="UniProtKB-UniRule"/>
</dbReference>
<comment type="function">
    <text evidence="6">Involved in transcription antitermination. Required for transcription of ribosomal RNA (rRNA) genes. Binds specifically to the boxA antiterminator sequence of the ribosomal RNA (rrn) operons.</text>
</comment>
<dbReference type="RefSeq" id="WP_070703179.1">
    <property type="nucleotide sequence ID" value="NZ_PKIZ01000013.1"/>
</dbReference>
<dbReference type="Gene3D" id="1.10.940.10">
    <property type="entry name" value="NusB-like"/>
    <property type="match status" value="1"/>
</dbReference>
<comment type="caution">
    <text evidence="8">The sequence shown here is derived from an EMBL/GenBank/DDBJ whole genome shotgun (WGS) entry which is preliminary data.</text>
</comment>
<dbReference type="GO" id="GO:0005829">
    <property type="term" value="C:cytosol"/>
    <property type="evidence" value="ECO:0007669"/>
    <property type="project" value="TreeGrafter"/>
</dbReference>
<sequence>MAARSKARKRAVDLLFEAEQRGLNVEALMGTRRAEADPQVPVPQFTVDLVEGVVAHWASINDALSAWSQGWSLERMPAVDRAILRLGVYEIVWVEDVPDAVAISEAVNLASHLSTDDSPNFVSGLLTRISQMKATVV</sequence>
<evidence type="ECO:0000256" key="6">
    <source>
        <dbReference type="HAMAP-Rule" id="MF_00073"/>
    </source>
</evidence>
<keyword evidence="3 6" id="KW-0694">RNA-binding</keyword>
<protein>
    <recommendedName>
        <fullName evidence="6">Transcription antitermination protein NusB</fullName>
    </recommendedName>
    <alternativeName>
        <fullName evidence="6">Antitermination factor NusB</fullName>
    </alternativeName>
</protein>
<name>A0A2I1P9X0_9MICO</name>
<dbReference type="InterPro" id="IPR035926">
    <property type="entry name" value="NusB-like_sf"/>
</dbReference>
<evidence type="ECO:0000256" key="3">
    <source>
        <dbReference type="ARBA" id="ARBA00022884"/>
    </source>
</evidence>